<dbReference type="InterPro" id="IPR013486">
    <property type="entry name" value="SpoIID/LytB"/>
</dbReference>
<dbReference type="EMBL" id="CP012109">
    <property type="protein sequence ID" value="AKQ65286.1"/>
    <property type="molecule type" value="Genomic_DNA"/>
</dbReference>
<sequence>MLRPVALVLLLLAPLGASAVETLRIAIEDTGSEVRVSGKGLASGPDSEDADFTPIASGQALIRRKGERLEVNGTLVEGDSVRFRAGVSNDSAAPGTEPLKAGAAQVRGDVVVRAHHRNSLQLINVIPLEDYLAAVLGSEMPVSFPAEALKAQAVAARTYALQKKLDAYSNDFHLGSSVLHQVYGGVNREDPRTRAAVDATRGQVLTYELAPIEAYFHASCGGRTESGFDALQRSLPYLRPVDCPCGKLPASRWTATLSDADIKAALRHPAQGLKVAARTRTNRVTRVTLGDGASMDGVELRRKLGYTRLKSLDFDLERTDRGYVFTGRGYGHGAGLCQWGAKALADKGREYREILSHYYPGAELQQLY</sequence>
<evidence type="ECO:0000256" key="1">
    <source>
        <dbReference type="SAM" id="SignalP"/>
    </source>
</evidence>
<reference evidence="3 4" key="1">
    <citation type="journal article" date="2016" name="PLoS ONE">
        <title>Complete Genome Sequence and Comparative Genomics of a Novel Myxobacterium Myxococcus hansupus.</title>
        <authorList>
            <person name="Sharma G."/>
            <person name="Narwani T."/>
            <person name="Subramanian S."/>
        </authorList>
    </citation>
    <scope>NUCLEOTIDE SEQUENCE [LARGE SCALE GENOMIC DNA]</scope>
    <source>
        <strain evidence="4">mixupus</strain>
    </source>
</reference>
<organism evidence="3 4">
    <name type="scientific">Pseudomyxococcus hansupus</name>
    <dbReference type="NCBI Taxonomy" id="1297742"/>
    <lineage>
        <taxon>Bacteria</taxon>
        <taxon>Pseudomonadati</taxon>
        <taxon>Myxococcota</taxon>
        <taxon>Myxococcia</taxon>
        <taxon>Myxococcales</taxon>
        <taxon>Cystobacterineae</taxon>
        <taxon>Myxococcaceae</taxon>
        <taxon>Pseudomyxococcus</taxon>
    </lineage>
</organism>
<dbReference type="InterPro" id="IPR051922">
    <property type="entry name" value="Bact_Sporulation_Assoc"/>
</dbReference>
<name>A0A0H4WP66_9BACT</name>
<feature type="chain" id="PRO_5005212885" evidence="1">
    <location>
        <begin position="20"/>
        <end position="368"/>
    </location>
</feature>
<accession>A0A0H4WP66</accession>
<dbReference type="KEGG" id="mym:A176_002198"/>
<dbReference type="GO" id="GO:0030435">
    <property type="term" value="P:sporulation resulting in formation of a cellular spore"/>
    <property type="evidence" value="ECO:0007669"/>
    <property type="project" value="InterPro"/>
</dbReference>
<dbReference type="STRING" id="1297742.A176_002198"/>
<dbReference type="InterPro" id="IPR013693">
    <property type="entry name" value="SpoIID/LytB_N"/>
</dbReference>
<dbReference type="PATRIC" id="fig|1297742.4.peg.2224"/>
<evidence type="ECO:0000313" key="3">
    <source>
        <dbReference type="EMBL" id="AKQ65286.1"/>
    </source>
</evidence>
<dbReference type="AlphaFoldDB" id="A0A0H4WP66"/>
<keyword evidence="1" id="KW-0732">Signal</keyword>
<proteinExistence type="predicted"/>
<protein>
    <submittedName>
        <fullName evidence="3">Sporulation protein</fullName>
    </submittedName>
</protein>
<keyword evidence="4" id="KW-1185">Reference proteome</keyword>
<dbReference type="GO" id="GO:0030288">
    <property type="term" value="C:outer membrane-bounded periplasmic space"/>
    <property type="evidence" value="ECO:0007669"/>
    <property type="project" value="TreeGrafter"/>
</dbReference>
<dbReference type="PANTHER" id="PTHR30032">
    <property type="entry name" value="N-ACETYLMURAMOYL-L-ALANINE AMIDASE-RELATED"/>
    <property type="match status" value="1"/>
</dbReference>
<dbReference type="RefSeq" id="WP_002636761.1">
    <property type="nucleotide sequence ID" value="NZ_CP012109.1"/>
</dbReference>
<dbReference type="PANTHER" id="PTHR30032:SF4">
    <property type="entry name" value="AMIDASE ENHANCER"/>
    <property type="match status" value="1"/>
</dbReference>
<dbReference type="NCBIfam" id="TIGR02669">
    <property type="entry name" value="SpoIID_LytB"/>
    <property type="match status" value="1"/>
</dbReference>
<dbReference type="Pfam" id="PF08486">
    <property type="entry name" value="SpoIID"/>
    <property type="match status" value="1"/>
</dbReference>
<gene>
    <name evidence="3" type="ORF">A176_002198</name>
</gene>
<dbReference type="Proteomes" id="UP000009026">
    <property type="component" value="Chromosome"/>
</dbReference>
<feature type="domain" description="Sporulation stage II protein D amidase enhancer LytB N-terminal" evidence="2">
    <location>
        <begin position="117"/>
        <end position="207"/>
    </location>
</feature>
<dbReference type="eggNOG" id="COG2385">
    <property type="taxonomic scope" value="Bacteria"/>
</dbReference>
<feature type="signal peptide" evidence="1">
    <location>
        <begin position="1"/>
        <end position="19"/>
    </location>
</feature>
<evidence type="ECO:0000313" key="4">
    <source>
        <dbReference type="Proteomes" id="UP000009026"/>
    </source>
</evidence>
<dbReference type="OrthoDB" id="9773852at2"/>
<evidence type="ECO:0000259" key="2">
    <source>
        <dbReference type="Pfam" id="PF08486"/>
    </source>
</evidence>